<accession>H0E4Z5</accession>
<dbReference type="GO" id="GO:0005886">
    <property type="term" value="C:plasma membrane"/>
    <property type="evidence" value="ECO:0007669"/>
    <property type="project" value="UniProtKB-SubCell"/>
</dbReference>
<keyword evidence="7 8" id="KW-0472">Membrane</keyword>
<gene>
    <name evidence="9" type="ORF">PAI11_18800</name>
</gene>
<dbReference type="InterPro" id="IPR037294">
    <property type="entry name" value="ABC_BtuC-like"/>
</dbReference>
<feature type="transmembrane region" description="Helical" evidence="8">
    <location>
        <begin position="125"/>
        <end position="158"/>
    </location>
</feature>
<protein>
    <submittedName>
        <fullName evidence="9">ABC-type Fe3+-siderophore transport system permease 2 component</fullName>
    </submittedName>
</protein>
<evidence type="ECO:0000256" key="8">
    <source>
        <dbReference type="SAM" id="Phobius"/>
    </source>
</evidence>
<feature type="transmembrane region" description="Helical" evidence="8">
    <location>
        <begin position="164"/>
        <end position="187"/>
    </location>
</feature>
<feature type="transmembrane region" description="Helical" evidence="8">
    <location>
        <begin position="214"/>
        <end position="232"/>
    </location>
</feature>
<comment type="subcellular location">
    <subcellularLocation>
        <location evidence="1">Cell membrane</location>
        <topology evidence="1">Multi-pass membrane protein</topology>
    </subcellularLocation>
</comment>
<keyword evidence="5 8" id="KW-0812">Transmembrane</keyword>
<dbReference type="PATRIC" id="fig|1097667.3.peg.1863"/>
<dbReference type="Pfam" id="PF01032">
    <property type="entry name" value="FecCD"/>
    <property type="match status" value="1"/>
</dbReference>
<feature type="transmembrane region" description="Helical" evidence="8">
    <location>
        <begin position="257"/>
        <end position="282"/>
    </location>
</feature>
<dbReference type="GO" id="GO:0022857">
    <property type="term" value="F:transmembrane transporter activity"/>
    <property type="evidence" value="ECO:0007669"/>
    <property type="project" value="InterPro"/>
</dbReference>
<dbReference type="Proteomes" id="UP000005143">
    <property type="component" value="Unassembled WGS sequence"/>
</dbReference>
<organism evidence="9 10">
    <name type="scientific">Patulibacter medicamentivorans</name>
    <dbReference type="NCBI Taxonomy" id="1097667"/>
    <lineage>
        <taxon>Bacteria</taxon>
        <taxon>Bacillati</taxon>
        <taxon>Actinomycetota</taxon>
        <taxon>Thermoleophilia</taxon>
        <taxon>Solirubrobacterales</taxon>
        <taxon>Patulibacteraceae</taxon>
        <taxon>Patulibacter</taxon>
    </lineage>
</organism>
<dbReference type="CDD" id="cd06550">
    <property type="entry name" value="TM_ABC_iron-siderophores_like"/>
    <property type="match status" value="1"/>
</dbReference>
<dbReference type="PANTHER" id="PTHR30472:SF24">
    <property type="entry name" value="FERRIC ENTEROBACTIN TRANSPORT SYSTEM PERMEASE PROTEIN FEPG"/>
    <property type="match status" value="1"/>
</dbReference>
<dbReference type="PANTHER" id="PTHR30472">
    <property type="entry name" value="FERRIC ENTEROBACTIN TRANSPORT SYSTEM PERMEASE PROTEIN"/>
    <property type="match status" value="1"/>
</dbReference>
<dbReference type="EMBL" id="AGUD01000128">
    <property type="protein sequence ID" value="EHN11246.1"/>
    <property type="molecule type" value="Genomic_DNA"/>
</dbReference>
<sequence>MDPRAAPAGLGRVVRVPLLGASLRVAPRTLGVCAGLTVVALVVLILAVGTGEYPIAPGRVLETLLGGGDQGTRFVVETLRLPRALTGLLVGAALGAGGAILQSISRNPLGSPDIVGFTQGASAGAVLQIIAFGGGAAAIATASIVGGVLTAVVVYLLAYRNGVAGYRLVLVGIGMAALMAAVTDYLITRARLQDAQQAWVWVTGSLNGRGWEHVRPVALALLVLLPLVVILARDLRMMEMGDDAAKALGVAVERSRLLLVLVAVGLTAVATASAGPVLFVGLAAPQIARRLTRATGPGVGAAALTGAVLLLSADLAAQRLFPDSQLPVGVMTGVLGGVYLIWLLSNEWRSRRA</sequence>
<dbReference type="Gene3D" id="1.10.3470.10">
    <property type="entry name" value="ABC transporter involved in vitamin B12 uptake, BtuC"/>
    <property type="match status" value="1"/>
</dbReference>
<evidence type="ECO:0000313" key="9">
    <source>
        <dbReference type="EMBL" id="EHN11246.1"/>
    </source>
</evidence>
<proteinExistence type="inferred from homology"/>
<evidence type="ECO:0000256" key="6">
    <source>
        <dbReference type="ARBA" id="ARBA00022989"/>
    </source>
</evidence>
<dbReference type="GO" id="GO:0033214">
    <property type="term" value="P:siderophore-iron import into cell"/>
    <property type="evidence" value="ECO:0007669"/>
    <property type="project" value="TreeGrafter"/>
</dbReference>
<keyword evidence="10" id="KW-1185">Reference proteome</keyword>
<evidence type="ECO:0000256" key="2">
    <source>
        <dbReference type="ARBA" id="ARBA00007935"/>
    </source>
</evidence>
<evidence type="ECO:0000256" key="4">
    <source>
        <dbReference type="ARBA" id="ARBA00022475"/>
    </source>
</evidence>
<dbReference type="InterPro" id="IPR000522">
    <property type="entry name" value="ABC_transptr_permease_BtuC"/>
</dbReference>
<keyword evidence="6 8" id="KW-1133">Transmembrane helix</keyword>
<dbReference type="AlphaFoldDB" id="H0E4Z5"/>
<evidence type="ECO:0000313" key="10">
    <source>
        <dbReference type="Proteomes" id="UP000005143"/>
    </source>
</evidence>
<comment type="similarity">
    <text evidence="2">Belongs to the binding-protein-dependent transport system permease family. FecCD subfamily.</text>
</comment>
<feature type="transmembrane region" description="Helical" evidence="8">
    <location>
        <begin position="325"/>
        <end position="344"/>
    </location>
</feature>
<evidence type="ECO:0000256" key="1">
    <source>
        <dbReference type="ARBA" id="ARBA00004651"/>
    </source>
</evidence>
<dbReference type="SUPFAM" id="SSF81345">
    <property type="entry name" value="ABC transporter involved in vitamin B12 uptake, BtuC"/>
    <property type="match status" value="1"/>
</dbReference>
<feature type="transmembrane region" description="Helical" evidence="8">
    <location>
        <begin position="29"/>
        <end position="49"/>
    </location>
</feature>
<keyword evidence="3" id="KW-0813">Transport</keyword>
<keyword evidence="4" id="KW-1003">Cell membrane</keyword>
<reference evidence="9 10" key="1">
    <citation type="journal article" date="2013" name="Biodegradation">
        <title>Quantitative proteomic analysis of ibuprofen-degrading Patulibacter sp. strain I11.</title>
        <authorList>
            <person name="Almeida B."/>
            <person name="Kjeldal H."/>
            <person name="Lolas I."/>
            <person name="Knudsen A.D."/>
            <person name="Carvalho G."/>
            <person name="Nielsen K.L."/>
            <person name="Barreto Crespo M.T."/>
            <person name="Stensballe A."/>
            <person name="Nielsen J.L."/>
        </authorList>
    </citation>
    <scope>NUCLEOTIDE SEQUENCE [LARGE SCALE GENOMIC DNA]</scope>
    <source>
        <strain evidence="9 10">I11</strain>
    </source>
</reference>
<feature type="transmembrane region" description="Helical" evidence="8">
    <location>
        <begin position="294"/>
        <end position="313"/>
    </location>
</feature>
<dbReference type="FunFam" id="1.10.3470.10:FF:000001">
    <property type="entry name" value="Vitamin B12 ABC transporter permease BtuC"/>
    <property type="match status" value="1"/>
</dbReference>
<comment type="caution">
    <text evidence="9">The sequence shown here is derived from an EMBL/GenBank/DDBJ whole genome shotgun (WGS) entry which is preliminary data.</text>
</comment>
<feature type="transmembrane region" description="Helical" evidence="8">
    <location>
        <begin position="84"/>
        <end position="104"/>
    </location>
</feature>
<evidence type="ECO:0000256" key="3">
    <source>
        <dbReference type="ARBA" id="ARBA00022448"/>
    </source>
</evidence>
<name>H0E4Z5_9ACTN</name>
<dbReference type="OrthoDB" id="4455417at2"/>
<evidence type="ECO:0000256" key="5">
    <source>
        <dbReference type="ARBA" id="ARBA00022692"/>
    </source>
</evidence>
<evidence type="ECO:0000256" key="7">
    <source>
        <dbReference type="ARBA" id="ARBA00023136"/>
    </source>
</evidence>